<name>A0A5C7HYK5_9ROSI</name>
<dbReference type="InterPro" id="IPR004314">
    <property type="entry name" value="Neprosin"/>
</dbReference>
<evidence type="ECO:0000313" key="4">
    <source>
        <dbReference type="Proteomes" id="UP000323000"/>
    </source>
</evidence>
<keyword evidence="1" id="KW-0472">Membrane</keyword>
<keyword evidence="1" id="KW-0812">Transmembrane</keyword>
<feature type="transmembrane region" description="Helical" evidence="1">
    <location>
        <begin position="12"/>
        <end position="31"/>
    </location>
</feature>
<keyword evidence="4" id="KW-1185">Reference proteome</keyword>
<dbReference type="Gene3D" id="3.90.1320.10">
    <property type="entry name" value="Outer-capsid protein sigma 3, large lobe"/>
    <property type="match status" value="2"/>
</dbReference>
<proteinExistence type="predicted"/>
<evidence type="ECO:0000259" key="2">
    <source>
        <dbReference type="PROSITE" id="PS52045"/>
    </source>
</evidence>
<dbReference type="PROSITE" id="PS52045">
    <property type="entry name" value="NEPROSIN_PEP_CD"/>
    <property type="match status" value="1"/>
</dbReference>
<sequence>MRKQFFCQILGLIKIVLVIVVGFSIAGHGFVEKNLEDRREKHAVKSIQSEDGDVIDCIDIYKQKAFDHPVLQGHIIQMKPNDDPTEQTMTAAKTKTWKERNDQSSMAVTSQIWKKSGSCPEGTIPVRRIRNPGAFQSNSGEVYGRKKPSFNEHPNLQQPNHSVWFTYPIAIVITEGYHYSGVKADIKVWNPFVESDDEYSTSRVLLACGPYYDFESVESGWTVNPSVYGDRQTRLYAYWTVDASKTTGCFDLTCPGFVQTSTEIALGAAIYPISVTNGLQYQIIIYIYKDPITSNWWVQYGENINIGYWPHDLVGALRTGASTAEWGGEVYSSKLGQPPHTATAMGNGRFADYVFADSGCMKRMRIRDNSPNLKSPEWVSTYADEYNCYDSAILITVGHNYFGAQGDINLWNSAVDLPDDYTTAQIWLKAGPADNFESVEAGWVVNPKLYGDRTTRLTRLFAYWTDNKTGHRWLKCGDDAVIGYWPTEMFEYLSHSATSVEWGGEVTAKM</sequence>
<dbReference type="PANTHER" id="PTHR31589:SF111">
    <property type="entry name" value="NEPROSIN DOMAIN-CONTAINING PROTEIN"/>
    <property type="match status" value="1"/>
</dbReference>
<dbReference type="Proteomes" id="UP000323000">
    <property type="component" value="Chromosome 5"/>
</dbReference>
<comment type="caution">
    <text evidence="3">The sequence shown here is derived from an EMBL/GenBank/DDBJ whole genome shotgun (WGS) entry which is preliminary data.</text>
</comment>
<reference evidence="4" key="1">
    <citation type="journal article" date="2019" name="Gigascience">
        <title>De novo genome assembly of the endangered Acer yangbiense, a plant species with extremely small populations endemic to Yunnan Province, China.</title>
        <authorList>
            <person name="Yang J."/>
            <person name="Wariss H.M."/>
            <person name="Tao L."/>
            <person name="Zhang R."/>
            <person name="Yun Q."/>
            <person name="Hollingsworth P."/>
            <person name="Dao Z."/>
            <person name="Luo G."/>
            <person name="Guo H."/>
            <person name="Ma Y."/>
            <person name="Sun W."/>
        </authorList>
    </citation>
    <scope>NUCLEOTIDE SEQUENCE [LARGE SCALE GENOMIC DNA]</scope>
    <source>
        <strain evidence="4">cv. Malutang</strain>
    </source>
</reference>
<keyword evidence="1" id="KW-1133">Transmembrane helix</keyword>
<dbReference type="InterPro" id="IPR025521">
    <property type="entry name" value="Neprosin_propep"/>
</dbReference>
<gene>
    <name evidence="3" type="ORF">EZV62_013308</name>
</gene>
<accession>A0A5C7HYK5</accession>
<dbReference type="PANTHER" id="PTHR31589">
    <property type="entry name" value="PROTEIN, PUTATIVE (DUF239)-RELATED-RELATED"/>
    <property type="match status" value="1"/>
</dbReference>
<feature type="domain" description="Neprosin PEP catalytic" evidence="2">
    <location>
        <begin position="155"/>
        <end position="409"/>
    </location>
</feature>
<dbReference type="Pfam" id="PF03080">
    <property type="entry name" value="Neprosin"/>
    <property type="match status" value="2"/>
</dbReference>
<dbReference type="InterPro" id="IPR053168">
    <property type="entry name" value="Glutamic_endopeptidase"/>
</dbReference>
<dbReference type="Pfam" id="PF14365">
    <property type="entry name" value="Neprosin_AP"/>
    <property type="match status" value="1"/>
</dbReference>
<protein>
    <recommendedName>
        <fullName evidence="2">Neprosin PEP catalytic domain-containing protein</fullName>
    </recommendedName>
</protein>
<dbReference type="EMBL" id="VAHF01000005">
    <property type="protein sequence ID" value="TXG61945.1"/>
    <property type="molecule type" value="Genomic_DNA"/>
</dbReference>
<evidence type="ECO:0000313" key="3">
    <source>
        <dbReference type="EMBL" id="TXG61945.1"/>
    </source>
</evidence>
<organism evidence="3 4">
    <name type="scientific">Acer yangbiense</name>
    <dbReference type="NCBI Taxonomy" id="1000413"/>
    <lineage>
        <taxon>Eukaryota</taxon>
        <taxon>Viridiplantae</taxon>
        <taxon>Streptophyta</taxon>
        <taxon>Embryophyta</taxon>
        <taxon>Tracheophyta</taxon>
        <taxon>Spermatophyta</taxon>
        <taxon>Magnoliopsida</taxon>
        <taxon>eudicotyledons</taxon>
        <taxon>Gunneridae</taxon>
        <taxon>Pentapetalae</taxon>
        <taxon>rosids</taxon>
        <taxon>malvids</taxon>
        <taxon>Sapindales</taxon>
        <taxon>Sapindaceae</taxon>
        <taxon>Hippocastanoideae</taxon>
        <taxon>Acereae</taxon>
        <taxon>Acer</taxon>
    </lineage>
</organism>
<evidence type="ECO:0000256" key="1">
    <source>
        <dbReference type="SAM" id="Phobius"/>
    </source>
</evidence>
<dbReference type="OrthoDB" id="1858978at2759"/>
<dbReference type="AlphaFoldDB" id="A0A5C7HYK5"/>